<comment type="catalytic activity">
    <reaction evidence="9 11">
        <text>dTMP + ATP = dTDP + ADP</text>
        <dbReference type="Rhea" id="RHEA:13517"/>
        <dbReference type="ChEBI" id="CHEBI:30616"/>
        <dbReference type="ChEBI" id="CHEBI:58369"/>
        <dbReference type="ChEBI" id="CHEBI:63528"/>
        <dbReference type="ChEBI" id="CHEBI:456216"/>
        <dbReference type="EC" id="2.7.4.9"/>
    </reaction>
</comment>
<accession>A0A5J6V1G5</accession>
<keyword evidence="7 11" id="KW-0418">Kinase</keyword>
<evidence type="ECO:0000256" key="12">
    <source>
        <dbReference type="SAM" id="MobiDB-lite"/>
    </source>
</evidence>
<dbReference type="Pfam" id="PF02223">
    <property type="entry name" value="Thymidylate_kin"/>
    <property type="match status" value="1"/>
</dbReference>
<evidence type="ECO:0000256" key="5">
    <source>
        <dbReference type="ARBA" id="ARBA00022727"/>
    </source>
</evidence>
<dbReference type="SUPFAM" id="SSF52540">
    <property type="entry name" value="P-loop containing nucleoside triphosphate hydrolases"/>
    <property type="match status" value="1"/>
</dbReference>
<dbReference type="PROSITE" id="PS01331">
    <property type="entry name" value="THYMIDYLATE_KINASE"/>
    <property type="match status" value="1"/>
</dbReference>
<reference evidence="14 15" key="1">
    <citation type="submission" date="2019-09" db="EMBL/GenBank/DDBJ databases">
        <title>Serinicoccus pratensis sp. nov., isolated from meadow soil.</title>
        <authorList>
            <person name="Zhang W."/>
        </authorList>
    </citation>
    <scope>NUCLEOTIDE SEQUENCE [LARGE SCALE GENOMIC DNA]</scope>
    <source>
        <strain evidence="14 15">W204</strain>
    </source>
</reference>
<comment type="similarity">
    <text evidence="1 11">Belongs to the thymidylate kinase family.</text>
</comment>
<dbReference type="PANTHER" id="PTHR10344">
    <property type="entry name" value="THYMIDYLATE KINASE"/>
    <property type="match status" value="1"/>
</dbReference>
<dbReference type="FunFam" id="3.40.50.300:FF:000225">
    <property type="entry name" value="Thymidylate kinase"/>
    <property type="match status" value="1"/>
</dbReference>
<proteinExistence type="inferred from homology"/>
<evidence type="ECO:0000256" key="2">
    <source>
        <dbReference type="ARBA" id="ARBA00012980"/>
    </source>
</evidence>
<dbReference type="GO" id="GO:0004798">
    <property type="term" value="F:dTMP kinase activity"/>
    <property type="evidence" value="ECO:0007669"/>
    <property type="project" value="UniProtKB-UniRule"/>
</dbReference>
<keyword evidence="4 11" id="KW-0808">Transferase</keyword>
<keyword evidence="6 11" id="KW-0547">Nucleotide-binding</keyword>
<dbReference type="AlphaFoldDB" id="A0A5J6V1G5"/>
<evidence type="ECO:0000256" key="10">
    <source>
        <dbReference type="ARBA" id="ARBA00057735"/>
    </source>
</evidence>
<dbReference type="Proteomes" id="UP000326546">
    <property type="component" value="Chromosome"/>
</dbReference>
<evidence type="ECO:0000256" key="1">
    <source>
        <dbReference type="ARBA" id="ARBA00009776"/>
    </source>
</evidence>
<dbReference type="GO" id="GO:0006235">
    <property type="term" value="P:dTTP biosynthetic process"/>
    <property type="evidence" value="ECO:0007669"/>
    <property type="project" value="UniProtKB-UniRule"/>
</dbReference>
<dbReference type="KEGG" id="serw:FY030_01685"/>
<dbReference type="InterPro" id="IPR018094">
    <property type="entry name" value="Thymidylate_kinase"/>
</dbReference>
<evidence type="ECO:0000256" key="7">
    <source>
        <dbReference type="ARBA" id="ARBA00022777"/>
    </source>
</evidence>
<evidence type="ECO:0000256" key="6">
    <source>
        <dbReference type="ARBA" id="ARBA00022741"/>
    </source>
</evidence>
<dbReference type="InterPro" id="IPR027417">
    <property type="entry name" value="P-loop_NTPase"/>
</dbReference>
<organism evidence="14 15">
    <name type="scientific">Ornithinimicrobium pratense</name>
    <dbReference type="NCBI Taxonomy" id="2593973"/>
    <lineage>
        <taxon>Bacteria</taxon>
        <taxon>Bacillati</taxon>
        <taxon>Actinomycetota</taxon>
        <taxon>Actinomycetes</taxon>
        <taxon>Micrococcales</taxon>
        <taxon>Ornithinimicrobiaceae</taxon>
        <taxon>Ornithinimicrobium</taxon>
    </lineage>
</organism>
<feature type="compositionally biased region" description="Pro residues" evidence="12">
    <location>
        <begin position="1"/>
        <end position="10"/>
    </location>
</feature>
<keyword evidence="5 11" id="KW-0545">Nucleotide biosynthesis</keyword>
<dbReference type="GO" id="GO:0005524">
    <property type="term" value="F:ATP binding"/>
    <property type="evidence" value="ECO:0007669"/>
    <property type="project" value="UniProtKB-UniRule"/>
</dbReference>
<dbReference type="EC" id="2.7.4.9" evidence="2 11"/>
<dbReference type="PANTHER" id="PTHR10344:SF4">
    <property type="entry name" value="UMP-CMP KINASE 2, MITOCHONDRIAL"/>
    <property type="match status" value="1"/>
</dbReference>
<dbReference type="GO" id="GO:0005829">
    <property type="term" value="C:cytosol"/>
    <property type="evidence" value="ECO:0007669"/>
    <property type="project" value="TreeGrafter"/>
</dbReference>
<gene>
    <name evidence="11 14" type="primary">tmk</name>
    <name evidence="14" type="ORF">FY030_01685</name>
</gene>
<evidence type="ECO:0000256" key="9">
    <source>
        <dbReference type="ARBA" id="ARBA00048743"/>
    </source>
</evidence>
<evidence type="ECO:0000259" key="13">
    <source>
        <dbReference type="Pfam" id="PF02223"/>
    </source>
</evidence>
<dbReference type="NCBIfam" id="TIGR00041">
    <property type="entry name" value="DTMP_kinase"/>
    <property type="match status" value="1"/>
</dbReference>
<dbReference type="GO" id="GO:0006227">
    <property type="term" value="P:dUDP biosynthetic process"/>
    <property type="evidence" value="ECO:0007669"/>
    <property type="project" value="TreeGrafter"/>
</dbReference>
<protein>
    <recommendedName>
        <fullName evidence="3 11">Thymidylate kinase</fullName>
        <ecNumber evidence="2 11">2.7.4.9</ecNumber>
    </recommendedName>
    <alternativeName>
        <fullName evidence="11">dTMP kinase</fullName>
    </alternativeName>
</protein>
<evidence type="ECO:0000256" key="3">
    <source>
        <dbReference type="ARBA" id="ARBA00017144"/>
    </source>
</evidence>
<dbReference type="Gene3D" id="3.40.50.300">
    <property type="entry name" value="P-loop containing nucleotide triphosphate hydrolases"/>
    <property type="match status" value="1"/>
</dbReference>
<dbReference type="EMBL" id="CP044427">
    <property type="protein sequence ID" value="QFG67609.1"/>
    <property type="molecule type" value="Genomic_DNA"/>
</dbReference>
<sequence length="229" mass="24641">MTEQTPPEPAPRGRGPGFFVAFEGGDGAGKSTQSRLLGQWLTDQGYAVRHTREPGGTGLGRQVRELLLHGEDGSVSPRAEALLFAADRAHHVASVVRPALQGGGVVLTDRYLDSSVAYQGAARALGHDEVRKLSMWAVEGLVPDLTVLLDVSAREGRARRGEVHDRLEREADDFHDRVRQGFLDLAAREPERYLVLDASRPAAELAGQIQQRVAELLQLGGAVAQEGAG</sequence>
<name>A0A5J6V1G5_9MICO</name>
<evidence type="ECO:0000256" key="4">
    <source>
        <dbReference type="ARBA" id="ARBA00022679"/>
    </source>
</evidence>
<keyword evidence="8 11" id="KW-0067">ATP-binding</keyword>
<dbReference type="CDD" id="cd01672">
    <property type="entry name" value="TMPK"/>
    <property type="match status" value="1"/>
</dbReference>
<feature type="binding site" evidence="11">
    <location>
        <begin position="24"/>
        <end position="31"/>
    </location>
    <ligand>
        <name>ATP</name>
        <dbReference type="ChEBI" id="CHEBI:30616"/>
    </ligand>
</feature>
<dbReference type="RefSeq" id="WP_158060006.1">
    <property type="nucleotide sequence ID" value="NZ_CP044427.1"/>
</dbReference>
<dbReference type="InterPro" id="IPR018095">
    <property type="entry name" value="Thymidylate_kin_CS"/>
</dbReference>
<dbReference type="InterPro" id="IPR039430">
    <property type="entry name" value="Thymidylate_kin-like_dom"/>
</dbReference>
<evidence type="ECO:0000313" key="15">
    <source>
        <dbReference type="Proteomes" id="UP000326546"/>
    </source>
</evidence>
<comment type="function">
    <text evidence="10 11">Phosphorylation of dTMP to form dTDP in both de novo and salvage pathways of dTTP synthesis.</text>
</comment>
<dbReference type="GO" id="GO:0006233">
    <property type="term" value="P:dTDP biosynthetic process"/>
    <property type="evidence" value="ECO:0007669"/>
    <property type="project" value="InterPro"/>
</dbReference>
<feature type="region of interest" description="Disordered" evidence="12">
    <location>
        <begin position="1"/>
        <end position="30"/>
    </location>
</feature>
<dbReference type="OrthoDB" id="9774907at2"/>
<evidence type="ECO:0000313" key="14">
    <source>
        <dbReference type="EMBL" id="QFG67609.1"/>
    </source>
</evidence>
<feature type="domain" description="Thymidylate kinase-like" evidence="13">
    <location>
        <begin position="22"/>
        <end position="206"/>
    </location>
</feature>
<dbReference type="HAMAP" id="MF_00165">
    <property type="entry name" value="Thymidylate_kinase"/>
    <property type="match status" value="1"/>
</dbReference>
<evidence type="ECO:0000256" key="11">
    <source>
        <dbReference type="HAMAP-Rule" id="MF_00165"/>
    </source>
</evidence>
<evidence type="ECO:0000256" key="8">
    <source>
        <dbReference type="ARBA" id="ARBA00022840"/>
    </source>
</evidence>
<keyword evidence="15" id="KW-1185">Reference proteome</keyword>